<feature type="compositionally biased region" description="Pro residues" evidence="1">
    <location>
        <begin position="769"/>
        <end position="779"/>
    </location>
</feature>
<sequence>MDTLFSKSRPAAPPARPPPHALSLSPEQRTDPAFSASPEDNPYAAHIRTSSGRSSSSFVVVRKQQPQASGAPALLPRKSAEDNSSAESAESRSSADTVTPPTSADCHDPSLTANLHVPTKQQPRPSDLPLVTIHPSRPAQASSQTDMPGRDRHSPPRADNSSGRPSPNRTSTAPAPKSKALDSIDELDESSPFGVNLHHGSPYEAIRKHVKNASPSAPNGKGAMAFGASLNLKPGQVIPHNFHPYAPYSANVSPAIASAQPSHPPPRHNFFPTGANAPGQKEATGLHRDDPYALATNALQPELPPTTALQRAAGLEPGNGQTLKRRGSQQPGTWIPPTAHKQRRQEASGSSSAGPMRQVSAPAHIPRVPSAPKLSGSASAPTPPISSPVPRVPSTPVMSSHERLPSRTPPHPPRMPHAATAPLPTRTPPPPTQYGFPAPAVARPPMPAMSAQGYSDAVISMPGPSHTPPAPSRTPPSTSRTPPPPSRTPGARDRPTISLTSVDPPSYDVACPDVVSPTRLDQKTPYLAVPERELAESEPSEYGDEDDAYGGLEDAPTPVIPTALLPGGGAYAQQPQQRRWSEQSGSVVGAPAPQPPSRTGVNHGLYEQRAVEPGAQGIQRSATIADDTRGTFPYTSQNPNGSGFLPSTPSRLRSGFTQYSNGSSERMPPPQGQPPMPMPERRDRRVSEPWRAHPPSQYAPSTSTSSSGMHGRPRPTHVPQRLVMPSPLGGPGGSAQPPPRGASVQARFVPPQHLPGQGQQPPSMQMQRGPPPVRGPPPARSHMQHQHLKHHPPPSMQPAMQAPAPAAAVPIARSQSSRLPEDDRKLRKKGSGPPRHDSLPPGAVTVGKTLDPPPQPPKKRVLSKRRIL</sequence>
<evidence type="ECO:0000313" key="3">
    <source>
        <dbReference type="Proteomes" id="UP000320762"/>
    </source>
</evidence>
<feature type="compositionally biased region" description="Polar residues" evidence="1">
    <location>
        <begin position="159"/>
        <end position="173"/>
    </location>
</feature>
<dbReference type="AlphaFoldDB" id="A0A550CMD2"/>
<dbReference type="OrthoDB" id="2684446at2759"/>
<dbReference type="EMBL" id="VDMD01000004">
    <property type="protein sequence ID" value="TRM65938.1"/>
    <property type="molecule type" value="Genomic_DNA"/>
</dbReference>
<feature type="compositionally biased region" description="Low complexity" evidence="1">
    <location>
        <begin position="1"/>
        <end position="10"/>
    </location>
</feature>
<name>A0A550CMD2_9AGAR</name>
<feature type="compositionally biased region" description="Low complexity" evidence="1">
    <location>
        <begin position="750"/>
        <end position="768"/>
    </location>
</feature>
<feature type="compositionally biased region" description="Pro residues" evidence="1">
    <location>
        <begin position="381"/>
        <end position="393"/>
    </location>
</feature>
<feature type="compositionally biased region" description="Low complexity" evidence="1">
    <location>
        <begin position="797"/>
        <end position="812"/>
    </location>
</feature>
<evidence type="ECO:0000313" key="2">
    <source>
        <dbReference type="EMBL" id="TRM65938.1"/>
    </source>
</evidence>
<feature type="compositionally biased region" description="Basic residues" evidence="1">
    <location>
        <begin position="782"/>
        <end position="792"/>
    </location>
</feature>
<proteinExistence type="predicted"/>
<feature type="compositionally biased region" description="Basic and acidic residues" evidence="1">
    <location>
        <begin position="679"/>
        <end position="691"/>
    </location>
</feature>
<accession>A0A550CMD2</accession>
<feature type="compositionally biased region" description="Basic residues" evidence="1">
    <location>
        <begin position="857"/>
        <end position="868"/>
    </location>
</feature>
<dbReference type="STRING" id="97359.A0A550CMD2"/>
<feature type="compositionally biased region" description="Low complexity" evidence="1">
    <location>
        <begin position="82"/>
        <end position="95"/>
    </location>
</feature>
<gene>
    <name evidence="2" type="ORF">BD626DRAFT_486287</name>
</gene>
<feature type="region of interest" description="Disordered" evidence="1">
    <location>
        <begin position="312"/>
        <end position="868"/>
    </location>
</feature>
<feature type="compositionally biased region" description="Polar residues" evidence="1">
    <location>
        <begin position="633"/>
        <end position="664"/>
    </location>
</feature>
<feature type="compositionally biased region" description="Pro residues" evidence="1">
    <location>
        <begin position="11"/>
        <end position="20"/>
    </location>
</feature>
<feature type="compositionally biased region" description="Low complexity" evidence="1">
    <location>
        <begin position="48"/>
        <end position="62"/>
    </location>
</feature>
<feature type="region of interest" description="Disordered" evidence="1">
    <location>
        <begin position="1"/>
        <end position="199"/>
    </location>
</feature>
<feature type="compositionally biased region" description="Pro residues" evidence="1">
    <location>
        <begin position="667"/>
        <end position="678"/>
    </location>
</feature>
<comment type="caution">
    <text evidence="2">The sequence shown here is derived from an EMBL/GenBank/DDBJ whole genome shotgun (WGS) entry which is preliminary data.</text>
</comment>
<dbReference type="Proteomes" id="UP000320762">
    <property type="component" value="Unassembled WGS sequence"/>
</dbReference>
<protein>
    <submittedName>
        <fullName evidence="2">Uncharacterized protein</fullName>
    </submittedName>
</protein>
<evidence type="ECO:0000256" key="1">
    <source>
        <dbReference type="SAM" id="MobiDB-lite"/>
    </source>
</evidence>
<feature type="compositionally biased region" description="Pro residues" evidence="1">
    <location>
        <begin position="465"/>
        <end position="474"/>
    </location>
</feature>
<reference evidence="2 3" key="1">
    <citation type="journal article" date="2019" name="New Phytol.">
        <title>Comparative genomics reveals unique wood-decay strategies and fruiting body development in the Schizophyllaceae.</title>
        <authorList>
            <person name="Almasi E."/>
            <person name="Sahu N."/>
            <person name="Krizsan K."/>
            <person name="Balint B."/>
            <person name="Kovacs G.M."/>
            <person name="Kiss B."/>
            <person name="Cseklye J."/>
            <person name="Drula E."/>
            <person name="Henrissat B."/>
            <person name="Nagy I."/>
            <person name="Chovatia M."/>
            <person name="Adam C."/>
            <person name="LaButti K."/>
            <person name="Lipzen A."/>
            <person name="Riley R."/>
            <person name="Grigoriev I.V."/>
            <person name="Nagy L.G."/>
        </authorList>
    </citation>
    <scope>NUCLEOTIDE SEQUENCE [LARGE SCALE GENOMIC DNA]</scope>
    <source>
        <strain evidence="2 3">NL-1724</strain>
    </source>
</reference>
<organism evidence="2 3">
    <name type="scientific">Schizophyllum amplum</name>
    <dbReference type="NCBI Taxonomy" id="97359"/>
    <lineage>
        <taxon>Eukaryota</taxon>
        <taxon>Fungi</taxon>
        <taxon>Dikarya</taxon>
        <taxon>Basidiomycota</taxon>
        <taxon>Agaricomycotina</taxon>
        <taxon>Agaricomycetes</taxon>
        <taxon>Agaricomycetidae</taxon>
        <taxon>Agaricales</taxon>
        <taxon>Schizophyllaceae</taxon>
        <taxon>Schizophyllum</taxon>
    </lineage>
</organism>
<keyword evidence="3" id="KW-1185">Reference proteome</keyword>
<feature type="compositionally biased region" description="Acidic residues" evidence="1">
    <location>
        <begin position="536"/>
        <end position="548"/>
    </location>
</feature>